<accession>A0A3Q0ITX2</accession>
<reference evidence="3" key="1">
    <citation type="submission" date="2025-08" db="UniProtKB">
        <authorList>
            <consortium name="RefSeq"/>
        </authorList>
    </citation>
    <scope>IDENTIFICATION</scope>
</reference>
<evidence type="ECO:0000313" key="3">
    <source>
        <dbReference type="RefSeq" id="XP_026679712.1"/>
    </source>
</evidence>
<sequence length="66" mass="7436">MSRPSRSPFKSLNNTLDTETNRSLKSHPVHENVDKLEVSAEDTENSLNLSGLAQELSKKLIRRSTK</sequence>
<dbReference type="Proteomes" id="UP000079169">
    <property type="component" value="Unplaced"/>
</dbReference>
<proteinExistence type="predicted"/>
<dbReference type="RefSeq" id="XP_026679712.1">
    <property type="nucleotide sequence ID" value="XM_026823911.1"/>
</dbReference>
<dbReference type="AlphaFoldDB" id="A0A3Q0ITX2"/>
<protein>
    <submittedName>
        <fullName evidence="3">Uncharacterized protein LOC108252440</fullName>
    </submittedName>
</protein>
<dbReference type="KEGG" id="dci:108252440"/>
<keyword evidence="2" id="KW-1185">Reference proteome</keyword>
<evidence type="ECO:0000313" key="2">
    <source>
        <dbReference type="Proteomes" id="UP000079169"/>
    </source>
</evidence>
<organism evidence="2 3">
    <name type="scientific">Diaphorina citri</name>
    <name type="common">Asian citrus psyllid</name>
    <dbReference type="NCBI Taxonomy" id="121845"/>
    <lineage>
        <taxon>Eukaryota</taxon>
        <taxon>Metazoa</taxon>
        <taxon>Ecdysozoa</taxon>
        <taxon>Arthropoda</taxon>
        <taxon>Hexapoda</taxon>
        <taxon>Insecta</taxon>
        <taxon>Pterygota</taxon>
        <taxon>Neoptera</taxon>
        <taxon>Paraneoptera</taxon>
        <taxon>Hemiptera</taxon>
        <taxon>Sternorrhyncha</taxon>
        <taxon>Psylloidea</taxon>
        <taxon>Psyllidae</taxon>
        <taxon>Diaphorininae</taxon>
        <taxon>Diaphorina</taxon>
    </lineage>
</organism>
<name>A0A3Q0ITX2_DIACI</name>
<feature type="compositionally biased region" description="Polar residues" evidence="1">
    <location>
        <begin position="1"/>
        <end position="23"/>
    </location>
</feature>
<dbReference type="GeneID" id="108252440"/>
<dbReference type="PaxDb" id="121845-A0A3Q0ITX2"/>
<evidence type="ECO:0000256" key="1">
    <source>
        <dbReference type="SAM" id="MobiDB-lite"/>
    </source>
</evidence>
<feature type="region of interest" description="Disordered" evidence="1">
    <location>
        <begin position="1"/>
        <end position="30"/>
    </location>
</feature>
<gene>
    <name evidence="3" type="primary">LOC108252440</name>
</gene>